<name>A0AAW1HG30_POPJA</name>
<organism evidence="1 2">
    <name type="scientific">Popillia japonica</name>
    <name type="common">Japanese beetle</name>
    <dbReference type="NCBI Taxonomy" id="7064"/>
    <lineage>
        <taxon>Eukaryota</taxon>
        <taxon>Metazoa</taxon>
        <taxon>Ecdysozoa</taxon>
        <taxon>Arthropoda</taxon>
        <taxon>Hexapoda</taxon>
        <taxon>Insecta</taxon>
        <taxon>Pterygota</taxon>
        <taxon>Neoptera</taxon>
        <taxon>Endopterygota</taxon>
        <taxon>Coleoptera</taxon>
        <taxon>Polyphaga</taxon>
        <taxon>Scarabaeiformia</taxon>
        <taxon>Scarabaeidae</taxon>
        <taxon>Rutelinae</taxon>
        <taxon>Popillia</taxon>
    </lineage>
</organism>
<keyword evidence="2" id="KW-1185">Reference proteome</keyword>
<evidence type="ECO:0000313" key="1">
    <source>
        <dbReference type="EMBL" id="KAK9675260.1"/>
    </source>
</evidence>
<proteinExistence type="predicted"/>
<accession>A0AAW1HG30</accession>
<sequence length="81" mass="9453">MLSRVAQVRSLITRAFTVMKLLARTYHQLPRSERPSFLHNLGKVRKLIVKLEEHPSETIDLKDPATWKHPIDPIDRFALKP</sequence>
<gene>
    <name evidence="1" type="ORF">QE152_g40497</name>
</gene>
<dbReference type="Proteomes" id="UP001458880">
    <property type="component" value="Unassembled WGS sequence"/>
</dbReference>
<dbReference type="AlphaFoldDB" id="A0AAW1HG30"/>
<evidence type="ECO:0000313" key="2">
    <source>
        <dbReference type="Proteomes" id="UP001458880"/>
    </source>
</evidence>
<dbReference type="EMBL" id="JASPKY010001194">
    <property type="protein sequence ID" value="KAK9675260.1"/>
    <property type="molecule type" value="Genomic_DNA"/>
</dbReference>
<comment type="caution">
    <text evidence="1">The sequence shown here is derived from an EMBL/GenBank/DDBJ whole genome shotgun (WGS) entry which is preliminary data.</text>
</comment>
<reference evidence="1 2" key="1">
    <citation type="journal article" date="2024" name="BMC Genomics">
        <title>De novo assembly and annotation of Popillia japonica's genome with initial clues to its potential as an invasive pest.</title>
        <authorList>
            <person name="Cucini C."/>
            <person name="Boschi S."/>
            <person name="Funari R."/>
            <person name="Cardaioli E."/>
            <person name="Iannotti N."/>
            <person name="Marturano G."/>
            <person name="Paoli F."/>
            <person name="Bruttini M."/>
            <person name="Carapelli A."/>
            <person name="Frati F."/>
            <person name="Nardi F."/>
        </authorList>
    </citation>
    <scope>NUCLEOTIDE SEQUENCE [LARGE SCALE GENOMIC DNA]</scope>
    <source>
        <strain evidence="1">DMR45628</strain>
    </source>
</reference>
<protein>
    <submittedName>
        <fullName evidence="1">Uncharacterized protein</fullName>
    </submittedName>
</protein>